<feature type="chain" id="PRO_5020188288" evidence="2">
    <location>
        <begin position="21"/>
        <end position="152"/>
    </location>
</feature>
<keyword evidence="4" id="KW-1185">Reference proteome</keyword>
<evidence type="ECO:0000313" key="3">
    <source>
        <dbReference type="EMBL" id="RXR21443.1"/>
    </source>
</evidence>
<evidence type="ECO:0000256" key="1">
    <source>
        <dbReference type="SAM" id="MobiDB-lite"/>
    </source>
</evidence>
<sequence>MKSIRLIIAALLLGSSAAVAQVNVNINFGTPPVWAPADRVEVQYYYLPEIDVYYDVPNGLFLYFSNGRWIRNAYLPARCNHYDLRRGRVVYLTDYYGKTPYYYHKRHRARYVTVPQRTVVVYRDHDDDHDRGRHHGHEKHRGHGKKRGHGHD</sequence>
<feature type="compositionally biased region" description="Basic residues" evidence="1">
    <location>
        <begin position="132"/>
        <end position="152"/>
    </location>
</feature>
<dbReference type="EMBL" id="SBKN01000008">
    <property type="protein sequence ID" value="RXR21443.1"/>
    <property type="molecule type" value="Genomic_DNA"/>
</dbReference>
<accession>A0A4V1N2E5</accession>
<dbReference type="Proteomes" id="UP000289857">
    <property type="component" value="Unassembled WGS sequence"/>
</dbReference>
<dbReference type="RefSeq" id="WP_129462193.1">
    <property type="nucleotide sequence ID" value="NZ_SBKN01000008.1"/>
</dbReference>
<dbReference type="AlphaFoldDB" id="A0A4V1N2E5"/>
<dbReference type="OrthoDB" id="799522at2"/>
<feature type="signal peptide" evidence="2">
    <location>
        <begin position="1"/>
        <end position="20"/>
    </location>
</feature>
<organism evidence="3 4">
    <name type="scientific">Flavobacterium stagni</name>
    <dbReference type="NCBI Taxonomy" id="2506421"/>
    <lineage>
        <taxon>Bacteria</taxon>
        <taxon>Pseudomonadati</taxon>
        <taxon>Bacteroidota</taxon>
        <taxon>Flavobacteriia</taxon>
        <taxon>Flavobacteriales</taxon>
        <taxon>Flavobacteriaceae</taxon>
        <taxon>Flavobacterium</taxon>
    </lineage>
</organism>
<feature type="region of interest" description="Disordered" evidence="1">
    <location>
        <begin position="126"/>
        <end position="152"/>
    </location>
</feature>
<comment type="caution">
    <text evidence="3">The sequence shown here is derived from an EMBL/GenBank/DDBJ whole genome shotgun (WGS) entry which is preliminary data.</text>
</comment>
<evidence type="ECO:0000256" key="2">
    <source>
        <dbReference type="SAM" id="SignalP"/>
    </source>
</evidence>
<proteinExistence type="predicted"/>
<evidence type="ECO:0000313" key="4">
    <source>
        <dbReference type="Proteomes" id="UP000289857"/>
    </source>
</evidence>
<gene>
    <name evidence="3" type="ORF">EQG61_12020</name>
</gene>
<reference evidence="4" key="1">
    <citation type="submission" date="2019-01" db="EMBL/GenBank/DDBJ databases">
        <title>Cytophagaceae bacterium strain CAR-16.</title>
        <authorList>
            <person name="Chen W.-M."/>
        </authorList>
    </citation>
    <scope>NUCLEOTIDE SEQUENCE [LARGE SCALE GENOMIC DNA]</scope>
    <source>
        <strain evidence="4">WWJ-16</strain>
    </source>
</reference>
<name>A0A4V1N2E5_9FLAO</name>
<keyword evidence="2" id="KW-0732">Signal</keyword>
<protein>
    <submittedName>
        <fullName evidence="3">Uncharacterized protein</fullName>
    </submittedName>
</protein>